<sequence>MEIVFRLCLRRKLGSVGFPGVQRRSLWCSQVEEAFGAAPISHQRQQLPRNHTSSRPGDCMAQPPQCGHEDPKNHPGNWNLKCQEKNRWFKRSRITRS</sequence>
<evidence type="ECO:0000256" key="1">
    <source>
        <dbReference type="SAM" id="MobiDB-lite"/>
    </source>
</evidence>
<reference evidence="2" key="1">
    <citation type="journal article" date="2009" name="Plant Mol. Biol.">
        <title>Insights into corn genes derived from large-scale cDNA sequencing.</title>
        <authorList>
            <person name="Alexandrov N.N."/>
            <person name="Brover V.V."/>
            <person name="Freidin S."/>
            <person name="Troukhan M.E."/>
            <person name="Tatarinova T.V."/>
            <person name="Zhang H."/>
            <person name="Swaller T.J."/>
            <person name="Lu Y.P."/>
            <person name="Bouck J."/>
            <person name="Flavell R.B."/>
            <person name="Feldmann K.A."/>
        </authorList>
    </citation>
    <scope>NUCLEOTIDE SEQUENCE</scope>
</reference>
<accession>B6TWL2</accession>
<evidence type="ECO:0000313" key="2">
    <source>
        <dbReference type="EMBL" id="ACG41495.1"/>
    </source>
</evidence>
<feature type="region of interest" description="Disordered" evidence="1">
    <location>
        <begin position="39"/>
        <end position="78"/>
    </location>
</feature>
<dbReference type="EMBL" id="EU969377">
    <property type="protein sequence ID" value="ACG41495.1"/>
    <property type="molecule type" value="mRNA"/>
</dbReference>
<name>B6TWL2_MAIZE</name>
<protein>
    <submittedName>
        <fullName evidence="2">Uncharacterized protein</fullName>
    </submittedName>
</protein>
<organism evidence="2">
    <name type="scientific">Zea mays</name>
    <name type="common">Maize</name>
    <dbReference type="NCBI Taxonomy" id="4577"/>
    <lineage>
        <taxon>Eukaryota</taxon>
        <taxon>Viridiplantae</taxon>
        <taxon>Streptophyta</taxon>
        <taxon>Embryophyta</taxon>
        <taxon>Tracheophyta</taxon>
        <taxon>Spermatophyta</taxon>
        <taxon>Magnoliopsida</taxon>
        <taxon>Liliopsida</taxon>
        <taxon>Poales</taxon>
        <taxon>Poaceae</taxon>
        <taxon>PACMAD clade</taxon>
        <taxon>Panicoideae</taxon>
        <taxon>Andropogonodae</taxon>
        <taxon>Andropogoneae</taxon>
        <taxon>Tripsacinae</taxon>
        <taxon>Zea</taxon>
    </lineage>
</organism>
<feature type="compositionally biased region" description="Polar residues" evidence="1">
    <location>
        <begin position="42"/>
        <end position="55"/>
    </location>
</feature>
<dbReference type="AlphaFoldDB" id="B6TWL2"/>
<proteinExistence type="evidence at transcript level"/>